<accession>A0A073CJC4</accession>
<keyword evidence="3" id="KW-0378">Hydrolase</keyword>
<dbReference type="EMBL" id="CM002803">
    <property type="protein sequence ID" value="KEI68379.1"/>
    <property type="molecule type" value="Genomic_DNA"/>
</dbReference>
<dbReference type="PATRIC" id="fig|388467.6.peg.3573"/>
<dbReference type="InterPro" id="IPR015655">
    <property type="entry name" value="PP2C"/>
</dbReference>
<feature type="domain" description="PPM-type phosphatase" evidence="2">
    <location>
        <begin position="426"/>
        <end position="683"/>
    </location>
</feature>
<dbReference type="Pfam" id="PF13672">
    <property type="entry name" value="PP2C_2"/>
    <property type="match status" value="1"/>
</dbReference>
<dbReference type="CDD" id="cd00143">
    <property type="entry name" value="PP2Cc"/>
    <property type="match status" value="1"/>
</dbReference>
<dbReference type="NCBIfam" id="NF011149">
    <property type="entry name" value="PRK14559.1"/>
    <property type="match status" value="1"/>
</dbReference>
<dbReference type="SUPFAM" id="SSF81606">
    <property type="entry name" value="PP2C-like"/>
    <property type="match status" value="1"/>
</dbReference>
<organism evidence="3 4">
    <name type="scientific">Planktothrix agardhii (strain NIVA-CYA 126/8)</name>
    <dbReference type="NCBI Taxonomy" id="388467"/>
    <lineage>
        <taxon>Bacteria</taxon>
        <taxon>Bacillati</taxon>
        <taxon>Cyanobacteriota</taxon>
        <taxon>Cyanophyceae</taxon>
        <taxon>Oscillatoriophycideae</taxon>
        <taxon>Oscillatoriales</taxon>
        <taxon>Microcoleaceae</taxon>
        <taxon>Planktothrix</taxon>
    </lineage>
</organism>
<dbReference type="Pfam" id="PF12773">
    <property type="entry name" value="DZR"/>
    <property type="match status" value="1"/>
</dbReference>
<evidence type="ECO:0000259" key="2">
    <source>
        <dbReference type="PROSITE" id="PS51746"/>
    </source>
</evidence>
<proteinExistence type="predicted"/>
<dbReference type="EC" id="3.1.3.16" evidence="3"/>
<dbReference type="InterPro" id="IPR025874">
    <property type="entry name" value="DZR"/>
</dbReference>
<protein>
    <submittedName>
        <fullName evidence="3">Protein phosphatase</fullName>
        <ecNumber evidence="3">3.1.3.16</ecNumber>
    </submittedName>
</protein>
<dbReference type="InterPro" id="IPR001932">
    <property type="entry name" value="PPM-type_phosphatase-like_dom"/>
</dbReference>
<dbReference type="SMART" id="SM00332">
    <property type="entry name" value="PP2Cc"/>
    <property type="match status" value="1"/>
</dbReference>
<dbReference type="HOGENOM" id="CLU_025251_0_0_3"/>
<dbReference type="eggNOG" id="COG0631">
    <property type="taxonomic scope" value="Bacteria"/>
</dbReference>
<dbReference type="PANTHER" id="PTHR47992">
    <property type="entry name" value="PROTEIN PHOSPHATASE"/>
    <property type="match status" value="1"/>
</dbReference>
<evidence type="ECO:0000313" key="3">
    <source>
        <dbReference type="EMBL" id="KEI68379.1"/>
    </source>
</evidence>
<dbReference type="Gene3D" id="3.60.40.10">
    <property type="entry name" value="PPM-type phosphatase domain"/>
    <property type="match status" value="1"/>
</dbReference>
<dbReference type="STRING" id="388467.A19Y_3625"/>
<gene>
    <name evidence="3" type="ORF">A19Y_3625</name>
</gene>
<dbReference type="PROSITE" id="PS51746">
    <property type="entry name" value="PPM_2"/>
    <property type="match status" value="1"/>
</dbReference>
<keyword evidence="4" id="KW-1185">Reference proteome</keyword>
<sequence>MISKKAGNLTMVVCPQCQFENPNLNKFCQSCGTSLTQKYCPECAATVPLNTLECHNCGTVTGTVYLAVVSPSSLVAAQPDQLESLNNDHLEGANTVEEAISDRIETEPLTPETPQESDPTPAAIEPEEEIFSQADIEAITIAPQDALSPSGEPSSQDMESLELPIGAYLDPQQRYQLLEPLPPLQSGETLTVKVLDTQPLQVSPLKALEKQDSTPSDKQLQTFIITAAQPYFSLASEHSNYFPRLQDAWEQPFYSVIILEDFTNFPLLSDLWSNKKNTAKQIVYWLEDLVKLWVLLEPWNCRQSLLEIQNLRFFSEDSQQLCLKQLYFESPNSALSLSDLGLLWQELFEQSQRTYVGSLKEKLRDLIEGKIQTVEQLQKDLMVVLDEINFPSTSTPQPIDRTETPPSSLNQAPTVIPAQKLKSLEAVGRTDIGRQRDHNEDCFGMETQIKIQETPQGQTSSVRGLYILCDGMGGHAGGEVASQMAVDTLKDYFQNQYPHGLPTAEILQDAILQANEAIYTENQQGVRSGVGRMGTTLVMALVVGHQVAVAHVGDSRLYRLTRTHGLQQVTVDHEVGQREIQKGIDPELAYSRPDAYQLTQALGPREEQFVHPEVQFLEIEEDTVLIIASDGLTDNNLLEIFCETQLEPLLKPETPLSTAVDSLIALANQHNGHDNITAIVVRAWV</sequence>
<feature type="region of interest" description="Disordered" evidence="1">
    <location>
        <begin position="393"/>
        <end position="412"/>
    </location>
</feature>
<name>A0A073CJC4_PLAA1</name>
<evidence type="ECO:0000256" key="1">
    <source>
        <dbReference type="SAM" id="MobiDB-lite"/>
    </source>
</evidence>
<evidence type="ECO:0000313" key="4">
    <source>
        <dbReference type="Proteomes" id="UP000027395"/>
    </source>
</evidence>
<reference evidence="3 4" key="1">
    <citation type="journal article" date="2014" name="Appl. Environ. Microbiol.">
        <title>Elucidation of insertion elements encoded on plasmids and in vitro construction of shuttle vectors from the toxic cyanobacterium Planktothrix.</title>
        <authorList>
            <person name="Christiansen G."/>
            <person name="Goesmann A."/>
            <person name="Kurmayer R."/>
        </authorList>
    </citation>
    <scope>NUCLEOTIDE SEQUENCE [LARGE SCALE GENOMIC DNA]</scope>
    <source>
        <strain evidence="3 4">NIVA-CYA 126/8</strain>
    </source>
</reference>
<dbReference type="AlphaFoldDB" id="A0A073CJC4"/>
<dbReference type="GO" id="GO:0004722">
    <property type="term" value="F:protein serine/threonine phosphatase activity"/>
    <property type="evidence" value="ECO:0007669"/>
    <property type="project" value="UniProtKB-EC"/>
</dbReference>
<dbReference type="SMART" id="SM00331">
    <property type="entry name" value="PP2C_SIG"/>
    <property type="match status" value="1"/>
</dbReference>
<dbReference type="InterPro" id="IPR036457">
    <property type="entry name" value="PPM-type-like_dom_sf"/>
</dbReference>
<dbReference type="Proteomes" id="UP000027395">
    <property type="component" value="Chromosome"/>
</dbReference>